<gene>
    <name evidence="2" type="ORF">GCM10011452_30330</name>
</gene>
<keyword evidence="1" id="KW-1133">Transmembrane helix</keyword>
<proteinExistence type="predicted"/>
<protein>
    <submittedName>
        <fullName evidence="2">Uncharacterized protein</fullName>
    </submittedName>
</protein>
<keyword evidence="3" id="KW-1185">Reference proteome</keyword>
<sequence>MVPEVKQTRLAHLLEGYAPLEKELEARIWDRVFRAGWSPDDPMSLQIAHDTIQESRMDSFGAKMAALPGQLDRAVQSALDKVEAARARAAKADRQAIAEQVAQDTTAALQAALPRFERTLHRRTAQRLVLTLAFVTLVTGTGGYIWGRHDTAELETRFAAFATRADAVTWISLLTSNGNLDQNMSEACTPGGSGFVVTPEGRRACHVPLWLDAPDVPTHGPLTVTDFTTDHLTSLQTRASSFVLLAVGLLLGAVLRPLPRKLRRWMAQR</sequence>
<reference evidence="2" key="1">
    <citation type="journal article" date="2014" name="Int. J. Syst. Evol. Microbiol.">
        <title>Complete genome sequence of Corynebacterium casei LMG S-19264T (=DSM 44701T), isolated from a smear-ripened cheese.</title>
        <authorList>
            <consortium name="US DOE Joint Genome Institute (JGI-PGF)"/>
            <person name="Walter F."/>
            <person name="Albersmeier A."/>
            <person name="Kalinowski J."/>
            <person name="Ruckert C."/>
        </authorList>
    </citation>
    <scope>NUCLEOTIDE SEQUENCE</scope>
    <source>
        <strain evidence="2">KCTC 23714</strain>
    </source>
</reference>
<organism evidence="2 3">
    <name type="scientific">Gemmobacter lanyuensis</name>
    <dbReference type="NCBI Taxonomy" id="1054497"/>
    <lineage>
        <taxon>Bacteria</taxon>
        <taxon>Pseudomonadati</taxon>
        <taxon>Pseudomonadota</taxon>
        <taxon>Alphaproteobacteria</taxon>
        <taxon>Rhodobacterales</taxon>
        <taxon>Paracoccaceae</taxon>
        <taxon>Gemmobacter</taxon>
    </lineage>
</organism>
<dbReference type="Proteomes" id="UP000628984">
    <property type="component" value="Unassembled WGS sequence"/>
</dbReference>
<name>A0A918J2L1_9RHOB</name>
<evidence type="ECO:0000313" key="3">
    <source>
        <dbReference type="Proteomes" id="UP000628984"/>
    </source>
</evidence>
<dbReference type="EMBL" id="BMYQ01000011">
    <property type="protein sequence ID" value="GGW39872.1"/>
    <property type="molecule type" value="Genomic_DNA"/>
</dbReference>
<accession>A0A918J2L1</accession>
<keyword evidence="1" id="KW-0812">Transmembrane</keyword>
<dbReference type="RefSeq" id="WP_189634716.1">
    <property type="nucleotide sequence ID" value="NZ_BMYQ01000011.1"/>
</dbReference>
<evidence type="ECO:0000313" key="2">
    <source>
        <dbReference type="EMBL" id="GGW39872.1"/>
    </source>
</evidence>
<feature type="transmembrane region" description="Helical" evidence="1">
    <location>
        <begin position="128"/>
        <end position="147"/>
    </location>
</feature>
<feature type="transmembrane region" description="Helical" evidence="1">
    <location>
        <begin position="239"/>
        <end position="259"/>
    </location>
</feature>
<keyword evidence="1" id="KW-0472">Membrane</keyword>
<evidence type="ECO:0000256" key="1">
    <source>
        <dbReference type="SAM" id="Phobius"/>
    </source>
</evidence>
<dbReference type="AlphaFoldDB" id="A0A918J2L1"/>
<comment type="caution">
    <text evidence="2">The sequence shown here is derived from an EMBL/GenBank/DDBJ whole genome shotgun (WGS) entry which is preliminary data.</text>
</comment>
<reference evidence="2" key="2">
    <citation type="submission" date="2020-09" db="EMBL/GenBank/DDBJ databases">
        <authorList>
            <person name="Sun Q."/>
            <person name="Kim S."/>
        </authorList>
    </citation>
    <scope>NUCLEOTIDE SEQUENCE</scope>
    <source>
        <strain evidence="2">KCTC 23714</strain>
    </source>
</reference>